<keyword evidence="8 9" id="KW-0472">Membrane</keyword>
<dbReference type="PANTHER" id="PTHR43528">
    <property type="entry name" value="ALPHA-KETOGLUTARATE PERMEASE"/>
    <property type="match status" value="1"/>
</dbReference>
<dbReference type="PROSITE" id="PS00217">
    <property type="entry name" value="SUGAR_TRANSPORT_2"/>
    <property type="match status" value="1"/>
</dbReference>
<evidence type="ECO:0000256" key="2">
    <source>
        <dbReference type="ARBA" id="ARBA00008240"/>
    </source>
</evidence>
<gene>
    <name evidence="11" type="ORF">ACFQE0_13455</name>
</gene>
<dbReference type="Proteomes" id="UP001596292">
    <property type="component" value="Unassembled WGS sequence"/>
</dbReference>
<keyword evidence="7 9" id="KW-1133">Transmembrane helix</keyword>
<dbReference type="InterPro" id="IPR051084">
    <property type="entry name" value="H+-coupled_symporters"/>
</dbReference>
<keyword evidence="3" id="KW-0813">Transport</keyword>
<feature type="transmembrane region" description="Helical" evidence="9">
    <location>
        <begin position="40"/>
        <end position="57"/>
    </location>
</feature>
<proteinExistence type="inferred from homology"/>
<dbReference type="NCBIfam" id="NF007710">
    <property type="entry name" value="PRK10406.1"/>
    <property type="match status" value="1"/>
</dbReference>
<dbReference type="CDD" id="cd17367">
    <property type="entry name" value="MFS_KgtP"/>
    <property type="match status" value="1"/>
</dbReference>
<dbReference type="InterPro" id="IPR005828">
    <property type="entry name" value="MFS_sugar_transport-like"/>
</dbReference>
<feature type="transmembrane region" description="Helical" evidence="9">
    <location>
        <begin position="126"/>
        <end position="143"/>
    </location>
</feature>
<feature type="transmembrane region" description="Helical" evidence="9">
    <location>
        <begin position="374"/>
        <end position="395"/>
    </location>
</feature>
<feature type="transmembrane region" description="Helical" evidence="9">
    <location>
        <begin position="100"/>
        <end position="120"/>
    </location>
</feature>
<evidence type="ECO:0000256" key="1">
    <source>
        <dbReference type="ARBA" id="ARBA00004651"/>
    </source>
</evidence>
<keyword evidence="5 9" id="KW-0812">Transmembrane</keyword>
<dbReference type="InterPro" id="IPR036259">
    <property type="entry name" value="MFS_trans_sf"/>
</dbReference>
<dbReference type="Pfam" id="PF07690">
    <property type="entry name" value="MFS_1"/>
    <property type="match status" value="1"/>
</dbReference>
<feature type="transmembrane region" description="Helical" evidence="9">
    <location>
        <begin position="314"/>
        <end position="333"/>
    </location>
</feature>
<evidence type="ECO:0000256" key="8">
    <source>
        <dbReference type="ARBA" id="ARBA00023136"/>
    </source>
</evidence>
<evidence type="ECO:0000256" key="6">
    <source>
        <dbReference type="ARBA" id="ARBA00022847"/>
    </source>
</evidence>
<feature type="transmembrane region" description="Helical" evidence="9">
    <location>
        <begin position="284"/>
        <end position="302"/>
    </location>
</feature>
<dbReference type="EMBL" id="JBHSWN010000001">
    <property type="protein sequence ID" value="MFC6790517.1"/>
    <property type="molecule type" value="Genomic_DNA"/>
</dbReference>
<reference evidence="12" key="1">
    <citation type="journal article" date="2019" name="Int. J. Syst. Evol. Microbiol.">
        <title>The Global Catalogue of Microorganisms (GCM) 10K type strain sequencing project: providing services to taxonomists for standard genome sequencing and annotation.</title>
        <authorList>
            <consortium name="The Broad Institute Genomics Platform"/>
            <consortium name="The Broad Institute Genome Sequencing Center for Infectious Disease"/>
            <person name="Wu L."/>
            <person name="Ma J."/>
        </authorList>
    </citation>
    <scope>NUCLEOTIDE SEQUENCE [LARGE SCALE GENOMIC DNA]</scope>
    <source>
        <strain evidence="12">CCUG 48316</strain>
    </source>
</reference>
<evidence type="ECO:0000256" key="3">
    <source>
        <dbReference type="ARBA" id="ARBA00022448"/>
    </source>
</evidence>
<feature type="transmembrane region" description="Helical" evidence="9">
    <location>
        <begin position="246"/>
        <end position="264"/>
    </location>
</feature>
<evidence type="ECO:0000256" key="7">
    <source>
        <dbReference type="ARBA" id="ARBA00022989"/>
    </source>
</evidence>
<dbReference type="PANTHER" id="PTHR43528:SF1">
    <property type="entry name" value="ALPHA-KETOGLUTARATE PERMEASE"/>
    <property type="match status" value="1"/>
</dbReference>
<comment type="caution">
    <text evidence="11">The sequence shown here is derived from an EMBL/GenBank/DDBJ whole genome shotgun (WGS) entry which is preliminary data.</text>
</comment>
<evidence type="ECO:0000256" key="5">
    <source>
        <dbReference type="ARBA" id="ARBA00022692"/>
    </source>
</evidence>
<evidence type="ECO:0000259" key="10">
    <source>
        <dbReference type="PROSITE" id="PS50850"/>
    </source>
</evidence>
<dbReference type="RefSeq" id="WP_378970379.1">
    <property type="nucleotide sequence ID" value="NZ_JBHSWN010000001.1"/>
</dbReference>
<accession>A0ABW2BKY5</accession>
<feature type="transmembrane region" description="Helical" evidence="9">
    <location>
        <begin position="407"/>
        <end position="425"/>
    </location>
</feature>
<dbReference type="InterPro" id="IPR011701">
    <property type="entry name" value="MFS"/>
</dbReference>
<dbReference type="InterPro" id="IPR005829">
    <property type="entry name" value="Sugar_transporter_CS"/>
</dbReference>
<evidence type="ECO:0000313" key="11">
    <source>
        <dbReference type="EMBL" id="MFC6790517.1"/>
    </source>
</evidence>
<feature type="transmembrane region" description="Helical" evidence="9">
    <location>
        <begin position="164"/>
        <end position="187"/>
    </location>
</feature>
<feature type="domain" description="Major facilitator superfamily (MFS) profile" evidence="10">
    <location>
        <begin position="27"/>
        <end position="429"/>
    </location>
</feature>
<keyword evidence="12" id="KW-1185">Reference proteome</keyword>
<evidence type="ECO:0000256" key="9">
    <source>
        <dbReference type="SAM" id="Phobius"/>
    </source>
</evidence>
<sequence>MSVTPAGRIGITSDEHDAADKRRRIMAIVGSSSGNLVEWYDFYCYAFFALYFAPAFFPKGDATSQLLQTAGIFAVGFFMRPVGGWLFGRIGDRVGRRTSMIVSVLMMCFGSLLIGILPTYATVGTLAPVLLLLARMLQGLSVGGEYGTSATYMSEVAIKGRRGFFASFQYVTLIGGQLLASLVLVTLQYFMTAEQLTAFGWRIPFFIGALLAIVALYLRRSLAETKEGGDKENAGTFSALFKHWRAFCVVLAYTAGGSLSFYTFTTYMQKYLVNTAGMPKTSASQVMTWVLLVYMLIQPIFGALSDKIGRKANMILYSGLGMLMVVPLMSFLGTNKDPYLAFAMITLGLAVISFYTGISGIVKAELFPTNVRALGVGLSYAIANAMFGGTAEFAALWFKDAGMESTFFWYVTVMLAIAFIASLIMPNPKVHGYLDGSGTVEEALGKKRGLVHA</sequence>
<feature type="transmembrane region" description="Helical" evidence="9">
    <location>
        <begin position="69"/>
        <end position="88"/>
    </location>
</feature>
<comment type="subcellular location">
    <subcellularLocation>
        <location evidence="1">Cell membrane</location>
        <topology evidence="1">Multi-pass membrane protein</topology>
    </subcellularLocation>
</comment>
<comment type="similarity">
    <text evidence="2">Belongs to the major facilitator superfamily. Metabolite:H+ Symporter (MHS) family (TC 2.A.1.6) family.</text>
</comment>
<dbReference type="InterPro" id="IPR020846">
    <property type="entry name" value="MFS_dom"/>
</dbReference>
<protein>
    <submittedName>
        <fullName evidence="11">MFS family transporter</fullName>
    </submittedName>
</protein>
<keyword evidence="6" id="KW-0769">Symport</keyword>
<name>A0ABW2BKY5_9HYPH</name>
<evidence type="ECO:0000256" key="4">
    <source>
        <dbReference type="ARBA" id="ARBA00022475"/>
    </source>
</evidence>
<keyword evidence="4" id="KW-1003">Cell membrane</keyword>
<dbReference type="Gene3D" id="1.20.1250.20">
    <property type="entry name" value="MFS general substrate transporter like domains"/>
    <property type="match status" value="1"/>
</dbReference>
<evidence type="ECO:0000313" key="12">
    <source>
        <dbReference type="Proteomes" id="UP001596292"/>
    </source>
</evidence>
<feature type="transmembrane region" description="Helical" evidence="9">
    <location>
        <begin position="339"/>
        <end position="362"/>
    </location>
</feature>
<feature type="transmembrane region" description="Helical" evidence="9">
    <location>
        <begin position="199"/>
        <end position="218"/>
    </location>
</feature>
<organism evidence="11 12">
    <name type="scientific">Methylobacterium komagatae</name>
    <dbReference type="NCBI Taxonomy" id="374425"/>
    <lineage>
        <taxon>Bacteria</taxon>
        <taxon>Pseudomonadati</taxon>
        <taxon>Pseudomonadota</taxon>
        <taxon>Alphaproteobacteria</taxon>
        <taxon>Hyphomicrobiales</taxon>
        <taxon>Methylobacteriaceae</taxon>
        <taxon>Methylobacterium</taxon>
    </lineage>
</organism>
<dbReference type="PROSITE" id="PS50850">
    <property type="entry name" value="MFS"/>
    <property type="match status" value="1"/>
</dbReference>
<dbReference type="SUPFAM" id="SSF103473">
    <property type="entry name" value="MFS general substrate transporter"/>
    <property type="match status" value="1"/>
</dbReference>
<dbReference type="Pfam" id="PF00083">
    <property type="entry name" value="Sugar_tr"/>
    <property type="match status" value="1"/>
</dbReference>